<keyword evidence="4" id="KW-1185">Reference proteome</keyword>
<evidence type="ECO:0000313" key="3">
    <source>
        <dbReference type="EMBL" id="RYR40529.1"/>
    </source>
</evidence>
<dbReference type="Gene3D" id="3.80.10.10">
    <property type="entry name" value="Ribonuclease Inhibitor"/>
    <property type="match status" value="1"/>
</dbReference>
<protein>
    <recommendedName>
        <fullName evidence="5">F-box domain-containing protein</fullName>
    </recommendedName>
</protein>
<dbReference type="SUPFAM" id="SSF81383">
    <property type="entry name" value="F-box domain"/>
    <property type="match status" value="1"/>
</dbReference>
<evidence type="ECO:0000259" key="2">
    <source>
        <dbReference type="Pfam" id="PF23622"/>
    </source>
</evidence>
<organism evidence="3 4">
    <name type="scientific">Arachis hypogaea</name>
    <name type="common">Peanut</name>
    <dbReference type="NCBI Taxonomy" id="3818"/>
    <lineage>
        <taxon>Eukaryota</taxon>
        <taxon>Viridiplantae</taxon>
        <taxon>Streptophyta</taxon>
        <taxon>Embryophyta</taxon>
        <taxon>Tracheophyta</taxon>
        <taxon>Spermatophyta</taxon>
        <taxon>Magnoliopsida</taxon>
        <taxon>eudicotyledons</taxon>
        <taxon>Gunneridae</taxon>
        <taxon>Pentapetalae</taxon>
        <taxon>rosids</taxon>
        <taxon>fabids</taxon>
        <taxon>Fabales</taxon>
        <taxon>Fabaceae</taxon>
        <taxon>Papilionoideae</taxon>
        <taxon>50 kb inversion clade</taxon>
        <taxon>dalbergioids sensu lato</taxon>
        <taxon>Dalbergieae</taxon>
        <taxon>Pterocarpus clade</taxon>
        <taxon>Arachis</taxon>
    </lineage>
</organism>
<dbReference type="InterPro" id="IPR036047">
    <property type="entry name" value="F-box-like_dom_sf"/>
</dbReference>
<reference evidence="3 4" key="1">
    <citation type="submission" date="2019-01" db="EMBL/GenBank/DDBJ databases">
        <title>Sequencing of cultivated peanut Arachis hypogaea provides insights into genome evolution and oil improvement.</title>
        <authorList>
            <person name="Chen X."/>
        </authorList>
    </citation>
    <scope>NUCLEOTIDE SEQUENCE [LARGE SCALE GENOMIC DNA]</scope>
    <source>
        <strain evidence="4">cv. Fuhuasheng</strain>
        <tissue evidence="3">Leaves</tissue>
    </source>
</reference>
<feature type="domain" description="F-box" evidence="1">
    <location>
        <begin position="16"/>
        <end position="54"/>
    </location>
</feature>
<dbReference type="AlphaFoldDB" id="A0A445BPC2"/>
<gene>
    <name evidence="3" type="ORF">Ahy_A09g046286</name>
</gene>
<dbReference type="SUPFAM" id="SSF52047">
    <property type="entry name" value="RNI-like"/>
    <property type="match status" value="1"/>
</dbReference>
<sequence>MDTTVAEGKRMDRLTSLPEVIILDDILTRLPYKDAARTSVLSKEWRDTWYSFPILSICSKDFFSMHDVLLKNPLRFSNQDMLIHYVTKRLLKLLDQGLAIKVFKLNMQCVDHKKMFYHVDLWMKMVSENGVQELELRLPLPTAYVAKGCTIDQEYDLPLCVIEAKSLTKLVLRGKIRFHQAFLNHSIKLFSVLFSHEGIVENLISHCPLIEHLTINDCYIYNPLSVPCPVRSLFLHGLEKLKEADIRGIQGVYIDAPNLENLCYCPLDVYAPFKLNLDSFTNLRCLRLFFLEGSIITDKWFVELFHKFHFLESLSLLCCSMSEKINILSVQLKHLKLSIHCSNSREVNIDAPNLLSCQYYGNFKIAISFLRYSNQLELSFNPTLDYKHNYYSLREFIQNIKPQMVLASLSLSIQHLPGIEQILSQIQVSSTPPTIKRLGLQCVPKNEALYFPYVNWLLSSCCPRTIIFILHSDYDRKPFILFMYELLMGGKKWKWFHHFSDTKCWWHELKNVKVTSSFKVHENVDLETMLDSFPKSDGEEYISFSLELLVKIKLCSTIS</sequence>
<evidence type="ECO:0008006" key="5">
    <source>
        <dbReference type="Google" id="ProtNLM"/>
    </source>
</evidence>
<comment type="caution">
    <text evidence="3">The sequence shown here is derived from an EMBL/GenBank/DDBJ whole genome shotgun (WGS) entry which is preliminary data.</text>
</comment>
<evidence type="ECO:0000259" key="1">
    <source>
        <dbReference type="Pfam" id="PF00646"/>
    </source>
</evidence>
<accession>A0A445BPC2</accession>
<dbReference type="Pfam" id="PF00646">
    <property type="entry name" value="F-box"/>
    <property type="match status" value="1"/>
</dbReference>
<dbReference type="Pfam" id="PF23622">
    <property type="entry name" value="LRR_At1g61320_AtMIF1"/>
    <property type="match status" value="1"/>
</dbReference>
<dbReference type="InterPro" id="IPR032675">
    <property type="entry name" value="LRR_dom_sf"/>
</dbReference>
<dbReference type="InterPro" id="IPR001810">
    <property type="entry name" value="F-box_dom"/>
</dbReference>
<dbReference type="EMBL" id="SDMP01000009">
    <property type="protein sequence ID" value="RYR40529.1"/>
    <property type="molecule type" value="Genomic_DNA"/>
</dbReference>
<proteinExistence type="predicted"/>
<evidence type="ECO:0000313" key="4">
    <source>
        <dbReference type="Proteomes" id="UP000289738"/>
    </source>
</evidence>
<dbReference type="Proteomes" id="UP000289738">
    <property type="component" value="Chromosome A09"/>
</dbReference>
<name>A0A445BPC2_ARAHY</name>
<dbReference type="InterPro" id="IPR055357">
    <property type="entry name" value="LRR_At1g61320_AtMIF1"/>
</dbReference>
<dbReference type="InterPro" id="IPR053772">
    <property type="entry name" value="At1g61320/At1g61330-like"/>
</dbReference>
<dbReference type="PANTHER" id="PTHR34145">
    <property type="entry name" value="OS02G0105600 PROTEIN"/>
    <property type="match status" value="1"/>
</dbReference>
<feature type="domain" description="At1g61320/AtMIF1 LRR" evidence="2">
    <location>
        <begin position="97"/>
        <end position="264"/>
    </location>
</feature>